<comment type="caution">
    <text evidence="2">The sequence shown here is derived from an EMBL/GenBank/DDBJ whole genome shotgun (WGS) entry which is preliminary data.</text>
</comment>
<keyword evidence="3" id="KW-1185">Reference proteome</keyword>
<accession>A0ABP9BGQ9</accession>
<organism evidence="2 3">
    <name type="scientific">Rothia endophytica</name>
    <dbReference type="NCBI Taxonomy" id="1324766"/>
    <lineage>
        <taxon>Bacteria</taxon>
        <taxon>Bacillati</taxon>
        <taxon>Actinomycetota</taxon>
        <taxon>Actinomycetes</taxon>
        <taxon>Micrococcales</taxon>
        <taxon>Micrococcaceae</taxon>
        <taxon>Rothia</taxon>
    </lineage>
</organism>
<feature type="region of interest" description="Disordered" evidence="1">
    <location>
        <begin position="1"/>
        <end position="29"/>
    </location>
</feature>
<sequence>MTVLVPTDKTAETDKATGAPEPTEPVGSNEALADLRGTTLKGNDIRFGIYNPNYQKELNAEMPEALNGAWGALCSVAATEEQLNETGALTNGGHVWRSMNYALPEAGVPGLDKEASYKAYEAEARVEGGDEKYVLVHSVDPAAATKTTTATVGQYVGTAELLNAVEVQ</sequence>
<proteinExistence type="predicted"/>
<dbReference type="Proteomes" id="UP001500187">
    <property type="component" value="Unassembled WGS sequence"/>
</dbReference>
<evidence type="ECO:0000256" key="1">
    <source>
        <dbReference type="SAM" id="MobiDB-lite"/>
    </source>
</evidence>
<gene>
    <name evidence="2" type="ORF">GCM10023352_11460</name>
</gene>
<evidence type="ECO:0000313" key="2">
    <source>
        <dbReference type="EMBL" id="GAA4794325.1"/>
    </source>
</evidence>
<protein>
    <submittedName>
        <fullName evidence="2">Uncharacterized protein</fullName>
    </submittedName>
</protein>
<evidence type="ECO:0000313" key="3">
    <source>
        <dbReference type="Proteomes" id="UP001500187"/>
    </source>
</evidence>
<name>A0ABP9BGQ9_9MICC</name>
<dbReference type="EMBL" id="BAABKP010000001">
    <property type="protein sequence ID" value="GAA4794325.1"/>
    <property type="molecule type" value="Genomic_DNA"/>
</dbReference>
<reference evidence="3" key="1">
    <citation type="journal article" date="2019" name="Int. J. Syst. Evol. Microbiol.">
        <title>The Global Catalogue of Microorganisms (GCM) 10K type strain sequencing project: providing services to taxonomists for standard genome sequencing and annotation.</title>
        <authorList>
            <consortium name="The Broad Institute Genomics Platform"/>
            <consortium name="The Broad Institute Genome Sequencing Center for Infectious Disease"/>
            <person name="Wu L."/>
            <person name="Ma J."/>
        </authorList>
    </citation>
    <scope>NUCLEOTIDE SEQUENCE [LARGE SCALE GENOMIC DNA]</scope>
    <source>
        <strain evidence="3">JCM 18541</strain>
    </source>
</reference>